<evidence type="ECO:0000313" key="2">
    <source>
        <dbReference type="EMBL" id="MBZ4036759.1"/>
    </source>
</evidence>
<evidence type="ECO:0000313" key="3">
    <source>
        <dbReference type="Proteomes" id="UP001139366"/>
    </source>
</evidence>
<feature type="domain" description="Anti-bacteriophage protein A/HamA C-terminal" evidence="1">
    <location>
        <begin position="20"/>
        <end position="265"/>
    </location>
</feature>
<proteinExistence type="predicted"/>
<dbReference type="Pfam" id="PF08878">
    <property type="entry name" value="HamA"/>
    <property type="match status" value="1"/>
</dbReference>
<accession>A0A9X1KRS4</accession>
<keyword evidence="3" id="KW-1185">Reference proteome</keyword>
<comment type="caution">
    <text evidence="2">The sequence shown here is derived from an EMBL/GenBank/DDBJ whole genome shotgun (WGS) entry which is preliminary data.</text>
</comment>
<reference evidence="2 3" key="1">
    <citation type="journal article" date="2023" name="Antonie Van Leeuwenhoek">
        <title>Flavobacterium potami sp. nov., a multi-metal resistance genes harbouring bacterium isolated from shallow river silt.</title>
        <authorList>
            <person name="Li S."/>
            <person name="Mao S."/>
            <person name="Mu W."/>
            <person name="Guo B."/>
            <person name="Li C."/>
            <person name="Zhu Q."/>
            <person name="Hou X."/>
            <person name="Zhao Y."/>
            <person name="Wei S."/>
            <person name="Liu H."/>
            <person name="Liu A."/>
        </authorList>
    </citation>
    <scope>NUCLEOTIDE SEQUENCE [LARGE SCALE GENOMIC DNA]</scope>
    <source>
        <strain evidence="2 3">17A</strain>
    </source>
</reference>
<organism evidence="2 3">
    <name type="scientific">Flavobacterium potami</name>
    <dbReference type="NCBI Taxonomy" id="2872310"/>
    <lineage>
        <taxon>Bacteria</taxon>
        <taxon>Pseudomonadati</taxon>
        <taxon>Bacteroidota</taxon>
        <taxon>Flavobacteriia</taxon>
        <taxon>Flavobacteriales</taxon>
        <taxon>Flavobacteriaceae</taxon>
        <taxon>Flavobacterium</taxon>
    </lineage>
</organism>
<dbReference type="AlphaFoldDB" id="A0A9X1KRS4"/>
<evidence type="ECO:0000259" key="1">
    <source>
        <dbReference type="Pfam" id="PF08878"/>
    </source>
</evidence>
<dbReference type="RefSeq" id="WP_223709000.1">
    <property type="nucleotide sequence ID" value="NZ_JAINUY010000006.1"/>
</dbReference>
<dbReference type="InterPro" id="IPR014976">
    <property type="entry name" value="AbpA_HamA_C"/>
</dbReference>
<protein>
    <submittedName>
        <fullName evidence="2">DUF1837 domain-containing protein</fullName>
    </submittedName>
</protein>
<sequence length="279" mass="31377">MSLHEDLIGAHPSNPHEFARWMDCSDFEPTDARCHRALTSKLAADEPALIQWLAEKLIHHHYDQTKIERLKQRYRDAGFPQYAEQNRNLPRADKTKKGNATEILLIEYIESCQGKSLVKAFKLRYNPNVDQAIKGDDTLMVDIIADDKGNDSLKIFLGESKFRTTPVKKVVDDITESLGKDKLPLSFSFLISELSRDPATKSVADLLDSFLISEIKSKGDITYTGLLLSNTQTSTVVERHLTTDNPELIFISAGIDNPQTLIDQAFIMAESMIANPETL</sequence>
<dbReference type="EMBL" id="JAINUY010000006">
    <property type="protein sequence ID" value="MBZ4036759.1"/>
    <property type="molecule type" value="Genomic_DNA"/>
</dbReference>
<dbReference type="Proteomes" id="UP001139366">
    <property type="component" value="Unassembled WGS sequence"/>
</dbReference>
<name>A0A9X1KRS4_9FLAO</name>
<gene>
    <name evidence="2" type="ORF">K6T82_18455</name>
</gene>